<evidence type="ECO:0000259" key="3">
    <source>
        <dbReference type="Pfam" id="PF08386"/>
    </source>
</evidence>
<keyword evidence="4" id="KW-0378">Hydrolase</keyword>
<gene>
    <name evidence="4" type="ORF">ACFOZ4_35710</name>
</gene>
<dbReference type="Gene3D" id="3.40.50.1820">
    <property type="entry name" value="alpha/beta hydrolase"/>
    <property type="match status" value="1"/>
</dbReference>
<proteinExistence type="predicted"/>
<name>A0ABV8LY19_9ACTN</name>
<evidence type="ECO:0000313" key="5">
    <source>
        <dbReference type="Proteomes" id="UP001595816"/>
    </source>
</evidence>
<keyword evidence="5" id="KW-1185">Reference proteome</keyword>
<dbReference type="Pfam" id="PF08386">
    <property type="entry name" value="Abhydrolase_4"/>
    <property type="match status" value="1"/>
</dbReference>
<accession>A0ABV8LY19</accession>
<evidence type="ECO:0000256" key="1">
    <source>
        <dbReference type="SAM" id="MobiDB-lite"/>
    </source>
</evidence>
<dbReference type="InterPro" id="IPR005944">
    <property type="entry name" value="Pro_iminopeptidase"/>
</dbReference>
<dbReference type="Proteomes" id="UP001595816">
    <property type="component" value="Unassembled WGS sequence"/>
</dbReference>
<dbReference type="EMBL" id="JBHSAY010000028">
    <property type="protein sequence ID" value="MFC4135982.1"/>
    <property type="molecule type" value="Genomic_DNA"/>
</dbReference>
<feature type="domain" description="AB hydrolase-1" evidence="2">
    <location>
        <begin position="91"/>
        <end position="225"/>
    </location>
</feature>
<dbReference type="InterPro" id="IPR029058">
    <property type="entry name" value="AB_hydrolase_fold"/>
</dbReference>
<dbReference type="PANTHER" id="PTHR43722:SF1">
    <property type="entry name" value="PROLINE IMINOPEPTIDASE"/>
    <property type="match status" value="1"/>
</dbReference>
<feature type="region of interest" description="Disordered" evidence="1">
    <location>
        <begin position="26"/>
        <end position="46"/>
    </location>
</feature>
<dbReference type="PANTHER" id="PTHR43722">
    <property type="entry name" value="PROLINE IMINOPEPTIDASE"/>
    <property type="match status" value="1"/>
</dbReference>
<reference evidence="5" key="1">
    <citation type="journal article" date="2019" name="Int. J. Syst. Evol. Microbiol.">
        <title>The Global Catalogue of Microorganisms (GCM) 10K type strain sequencing project: providing services to taxonomists for standard genome sequencing and annotation.</title>
        <authorList>
            <consortium name="The Broad Institute Genomics Platform"/>
            <consortium name="The Broad Institute Genome Sequencing Center for Infectious Disease"/>
            <person name="Wu L."/>
            <person name="Ma J."/>
        </authorList>
    </citation>
    <scope>NUCLEOTIDE SEQUENCE [LARGE SCALE GENOMIC DNA]</scope>
    <source>
        <strain evidence="5">CGMCC 4.7289</strain>
    </source>
</reference>
<feature type="domain" description="Peptidase S33 tripeptidyl aminopeptidase-like C-terminal" evidence="3">
    <location>
        <begin position="391"/>
        <end position="468"/>
    </location>
</feature>
<evidence type="ECO:0000313" key="4">
    <source>
        <dbReference type="EMBL" id="MFC4135982.1"/>
    </source>
</evidence>
<dbReference type="SUPFAM" id="SSF53474">
    <property type="entry name" value="alpha/beta-Hydrolases"/>
    <property type="match status" value="1"/>
</dbReference>
<comment type="caution">
    <text evidence="4">The sequence shown here is derived from an EMBL/GenBank/DDBJ whole genome shotgun (WGS) entry which is preliminary data.</text>
</comment>
<dbReference type="GO" id="GO:0016787">
    <property type="term" value="F:hydrolase activity"/>
    <property type="evidence" value="ECO:0007669"/>
    <property type="project" value="UniProtKB-KW"/>
</dbReference>
<protein>
    <submittedName>
        <fullName evidence="4">Alpha/beta fold hydrolase</fullName>
    </submittedName>
</protein>
<dbReference type="Pfam" id="PF00561">
    <property type="entry name" value="Abhydrolase_1"/>
    <property type="match status" value="1"/>
</dbReference>
<dbReference type="InterPro" id="IPR013595">
    <property type="entry name" value="Pept_S33_TAP-like_C"/>
</dbReference>
<organism evidence="4 5">
    <name type="scientific">Hamadaea flava</name>
    <dbReference type="NCBI Taxonomy" id="1742688"/>
    <lineage>
        <taxon>Bacteria</taxon>
        <taxon>Bacillati</taxon>
        <taxon>Actinomycetota</taxon>
        <taxon>Actinomycetes</taxon>
        <taxon>Micromonosporales</taxon>
        <taxon>Micromonosporaceae</taxon>
        <taxon>Hamadaea</taxon>
    </lineage>
</organism>
<dbReference type="InterPro" id="IPR000073">
    <property type="entry name" value="AB_hydrolase_1"/>
</dbReference>
<dbReference type="RefSeq" id="WP_253762565.1">
    <property type="nucleotide sequence ID" value="NZ_JAMZDZ010000001.1"/>
</dbReference>
<sequence>MKRLPLPIAAGVVVLALLGTMGAAGPVHPADRRRPGGAADPAGLSDTAPCPDADRFTCGYLSVPLDRSGRVPGTLRLRAAVAGNRDAHRGVLMFLTGGPGQPGVSLLPRITARIAYLLQDYQLVMVDQRGTGEAAVDCPALQLEVGSSDVTPASSSALDECADVLGKTRNFYTTADTVADLDALRQTLGVRAWTMDGVSYGTFVAEHYGLTYPQHVTRMVLDSVVPQDGPRTLYADGLARSAYVLRQACQEQSCGFDPAADLAQVVRSTELGVGLYDLIVIGSIVDPKLAGPPAYFPVLSLIHQAALGDVEPLAQAVAAIQGGADTPIQQYSAGLHIATVCADLTDAPWGDSATPVGQRAGELAAAVAGLSEQSVWPFTRQTAGGQGLAHNCAAWAVSRPNPSPRLPRLTMPVLLIAGDRDLSTPLPWAREQAARTPRGRLVVIAGMGHSIQGRDAAGDAAVRAFLLTDCPA</sequence>
<evidence type="ECO:0000259" key="2">
    <source>
        <dbReference type="Pfam" id="PF00561"/>
    </source>
</evidence>